<dbReference type="Proteomes" id="UP001634007">
    <property type="component" value="Unassembled WGS sequence"/>
</dbReference>
<feature type="domain" description="TF-B3" evidence="7">
    <location>
        <begin position="33"/>
        <end position="138"/>
    </location>
</feature>
<dbReference type="EMBL" id="JBJKBG010000005">
    <property type="protein sequence ID" value="KAL3738448.1"/>
    <property type="molecule type" value="Genomic_DNA"/>
</dbReference>
<dbReference type="CDD" id="cd10017">
    <property type="entry name" value="B3_DNA"/>
    <property type="match status" value="1"/>
</dbReference>
<keyword evidence="9" id="KW-1185">Reference proteome</keyword>
<feature type="compositionally biased region" description="Low complexity" evidence="6">
    <location>
        <begin position="288"/>
        <end position="298"/>
    </location>
</feature>
<keyword evidence="4" id="KW-0804">Transcription</keyword>
<keyword evidence="2" id="KW-0805">Transcription regulation</keyword>
<dbReference type="PROSITE" id="PS50863">
    <property type="entry name" value="B3"/>
    <property type="match status" value="1"/>
</dbReference>
<dbReference type="SUPFAM" id="SSF101936">
    <property type="entry name" value="DNA-binding pseudobarrel domain"/>
    <property type="match status" value="1"/>
</dbReference>
<dbReference type="Pfam" id="PF02362">
    <property type="entry name" value="B3"/>
    <property type="match status" value="1"/>
</dbReference>
<organism evidence="8 9">
    <name type="scientific">Eucalyptus globulus</name>
    <name type="common">Tasmanian blue gum</name>
    <dbReference type="NCBI Taxonomy" id="34317"/>
    <lineage>
        <taxon>Eukaryota</taxon>
        <taxon>Viridiplantae</taxon>
        <taxon>Streptophyta</taxon>
        <taxon>Embryophyta</taxon>
        <taxon>Tracheophyta</taxon>
        <taxon>Spermatophyta</taxon>
        <taxon>Magnoliopsida</taxon>
        <taxon>eudicotyledons</taxon>
        <taxon>Gunneridae</taxon>
        <taxon>Pentapetalae</taxon>
        <taxon>rosids</taxon>
        <taxon>malvids</taxon>
        <taxon>Myrtales</taxon>
        <taxon>Myrtaceae</taxon>
        <taxon>Myrtoideae</taxon>
        <taxon>Eucalypteae</taxon>
        <taxon>Eucalyptus</taxon>
    </lineage>
</organism>
<keyword evidence="3" id="KW-0238">DNA-binding</keyword>
<dbReference type="InterPro" id="IPR003340">
    <property type="entry name" value="B3_DNA-bd"/>
</dbReference>
<evidence type="ECO:0000313" key="8">
    <source>
        <dbReference type="EMBL" id="KAL3738449.1"/>
    </source>
</evidence>
<evidence type="ECO:0000313" key="9">
    <source>
        <dbReference type="Proteomes" id="UP001634007"/>
    </source>
</evidence>
<feature type="region of interest" description="Disordered" evidence="6">
    <location>
        <begin position="282"/>
        <end position="306"/>
    </location>
</feature>
<dbReference type="AlphaFoldDB" id="A0ABD3KJF9"/>
<evidence type="ECO:0000256" key="3">
    <source>
        <dbReference type="ARBA" id="ARBA00023125"/>
    </source>
</evidence>
<dbReference type="FunFam" id="2.40.330.10:FF:000002">
    <property type="entry name" value="B3 domain-containing protein"/>
    <property type="match status" value="1"/>
</dbReference>
<dbReference type="GO" id="GO:0005634">
    <property type="term" value="C:nucleus"/>
    <property type="evidence" value="ECO:0007669"/>
    <property type="project" value="UniProtKB-SubCell"/>
</dbReference>
<evidence type="ECO:0000256" key="1">
    <source>
        <dbReference type="ARBA" id="ARBA00004123"/>
    </source>
</evidence>
<proteinExistence type="predicted"/>
<dbReference type="InterPro" id="IPR044800">
    <property type="entry name" value="LEC2-like"/>
</dbReference>
<comment type="caution">
    <text evidence="8">The sequence shown here is derived from an EMBL/GenBank/DDBJ whole genome shotgun (WGS) entry which is preliminary data.</text>
</comment>
<evidence type="ECO:0000256" key="6">
    <source>
        <dbReference type="SAM" id="MobiDB-lite"/>
    </source>
</evidence>
<evidence type="ECO:0000256" key="5">
    <source>
        <dbReference type="ARBA" id="ARBA00023242"/>
    </source>
</evidence>
<gene>
    <name evidence="8" type="ORF">ACJRO7_019912</name>
</gene>
<accession>A0ABD3KJF9</accession>
<dbReference type="EMBL" id="JBJKBG010000005">
    <property type="protein sequence ID" value="KAL3738449.1"/>
    <property type="molecule type" value="Genomic_DNA"/>
</dbReference>
<dbReference type="SMART" id="SM01019">
    <property type="entry name" value="B3"/>
    <property type="match status" value="1"/>
</dbReference>
<keyword evidence="5" id="KW-0539">Nucleus</keyword>
<evidence type="ECO:0000259" key="7">
    <source>
        <dbReference type="PROSITE" id="PS50863"/>
    </source>
</evidence>
<protein>
    <recommendedName>
        <fullName evidence="7">TF-B3 domain-containing protein</fullName>
    </recommendedName>
</protein>
<name>A0ABD3KJF9_EUCGL</name>
<evidence type="ECO:0000256" key="2">
    <source>
        <dbReference type="ARBA" id="ARBA00023015"/>
    </source>
</evidence>
<dbReference type="InterPro" id="IPR015300">
    <property type="entry name" value="DNA-bd_pseudobarrel_sf"/>
</dbReference>
<reference evidence="8 9" key="1">
    <citation type="submission" date="2024-11" db="EMBL/GenBank/DDBJ databases">
        <title>Chromosome-level genome assembly of Eucalyptus globulus Labill. provides insights into its genome evolution.</title>
        <authorList>
            <person name="Li X."/>
        </authorList>
    </citation>
    <scope>NUCLEOTIDE SEQUENCE [LARGE SCALE GENOMIC DNA]</scope>
    <source>
        <strain evidence="8">CL2024</strain>
        <tissue evidence="8">Fresh tender leaves</tissue>
    </source>
</reference>
<dbReference type="GO" id="GO:0003677">
    <property type="term" value="F:DNA binding"/>
    <property type="evidence" value="ECO:0007669"/>
    <property type="project" value="UniProtKB-KW"/>
</dbReference>
<sequence>MIREFMDLSPRNDGYITQESYTPCAEIEKEHMFDKVVTPSDVGKLNRLVIPKQHAEKYFPLDSSTSDKGLLLNFEDRNGKPWRFRYSYWNSSQSYVMTKGWSRFVKEKKLDAGDIVSFQRGAGESGKDRLYIDWRRRPNPPEHTSVFPNLPLPHHQLSFQRSVPWGLSSLVGSAVTSSTTFLGNPYQSYGSTSNHPYGHGDIINSSNYGGSSVFLLRSSVAPRQLGIMENMEVQGGGGGGGGGGLLGGRRGVEPVVFDSVPVVHGNKAAAKKFRLFGVNMECPDSESSEPSTSSLQPPQISATTSQYPSHELRVYDGWPLLNVPSKDKASSMSLDLEI</sequence>
<dbReference type="PANTHER" id="PTHR31140">
    <property type="entry name" value="B3 DOMAIN-CONTAINING TRANSCRIPTION FACTOR ABI3"/>
    <property type="match status" value="1"/>
</dbReference>
<dbReference type="Gene3D" id="2.40.330.10">
    <property type="entry name" value="DNA-binding pseudobarrel domain"/>
    <property type="match status" value="1"/>
</dbReference>
<evidence type="ECO:0000256" key="4">
    <source>
        <dbReference type="ARBA" id="ARBA00023163"/>
    </source>
</evidence>
<dbReference type="PANTHER" id="PTHR31140:SF2">
    <property type="entry name" value="B3 DOMAIN-CONTAINING TRANSCRIPTION FACTOR NGA2"/>
    <property type="match status" value="1"/>
</dbReference>
<comment type="subcellular location">
    <subcellularLocation>
        <location evidence="1">Nucleus</location>
    </subcellularLocation>
</comment>